<feature type="signal peptide" evidence="2">
    <location>
        <begin position="1"/>
        <end position="20"/>
    </location>
</feature>
<sequence length="748" mass="82522">MSIFQSGCAAILFASALIFAQGETVVSTQDSAVSNEQLVSHEQLVSNERSVSNEQPVPQKTVLYLGGGAYSPWYSLGVLYAVRDYRIPVDSVVGTSWGAFIGALWSQGFELDNIQRLITDSLFVSQLLSKNAAEKPLVNLPISKSGTPSLAFRYAFFGDSDGYAHFRAKDLDPDSAAYSRALFRFQIQEALTRADSSVVPFTALACKEGTLVSSTALASLPFRETSGENCPTFVPQDSAFALYVSAYPLRKSLSHDGVMTIAGFENALEQVRLQKEDSSRHLVVIRPHVVSEDSPLALMQLGYSDVEKKMGELAPIAKFAKDRPPPQDSILPRFTIEPSFESLPSASYSHVSAYWNEADTGLQAPAKFLKRISESPFYDSVQINMDSVGIAKVSAKTTPILEFRVGGFGSNLFGPLAYAGMDFRYVNQFEYAFTVDGYVGEYSYAVRPILGIHGMFGGRGSVSVQGNISKREPLKGYFSDFDEELRILEVRENDLTLALDYKDSALDIVVSVLLGESEFKTSLSEDFGTLHVNSWIPQVSLVRSRGGFEEWFGSRGYRLQGNLGLRSVNLTSDGSGSAPLYFSSTLDAQKAFAPTDFLALGIGASGAVNVRRKSGYGYEYPEDLEVFPEVTDPAISNWFRLHAALSPWSEAWNYAEQSSHHYGAIRANAGLHNGIFGAWIFGAYMRDFEENPTVELDADRLLLESMLRVAYRSVDVRVGMSRLVSLKDFSDFTHVKQYHYFFQVGANW</sequence>
<reference evidence="4 5" key="1">
    <citation type="submission" date="2017-11" db="EMBL/GenBank/DDBJ databases">
        <title>Animal gut microbial communities from fecal samples from Wisconsin, USA.</title>
        <authorList>
            <person name="Neumann A."/>
        </authorList>
    </citation>
    <scope>NUCLEOTIDE SEQUENCE [LARGE SCALE GENOMIC DNA]</scope>
    <source>
        <strain evidence="4 5">UWS3</strain>
    </source>
</reference>
<accession>A0A2M9A988</accession>
<evidence type="ECO:0000313" key="5">
    <source>
        <dbReference type="Proteomes" id="UP000231134"/>
    </source>
</evidence>
<gene>
    <name evidence="4" type="ORF">BGX16_2276</name>
</gene>
<dbReference type="RefSeq" id="WP_100426122.1">
    <property type="nucleotide sequence ID" value="NZ_PGEX01000001.1"/>
</dbReference>
<dbReference type="Pfam" id="PF01734">
    <property type="entry name" value="Patatin"/>
    <property type="match status" value="1"/>
</dbReference>
<name>A0A2M9A988_9BACT</name>
<evidence type="ECO:0000256" key="2">
    <source>
        <dbReference type="SAM" id="SignalP"/>
    </source>
</evidence>
<protein>
    <submittedName>
        <fullName evidence="4">NTE family protein</fullName>
    </submittedName>
</protein>
<evidence type="ECO:0000259" key="3">
    <source>
        <dbReference type="Pfam" id="PF01734"/>
    </source>
</evidence>
<dbReference type="InterPro" id="IPR002641">
    <property type="entry name" value="PNPLA_dom"/>
</dbReference>
<feature type="chain" id="PRO_5014657159" evidence="2">
    <location>
        <begin position="21"/>
        <end position="748"/>
    </location>
</feature>
<evidence type="ECO:0000313" key="4">
    <source>
        <dbReference type="EMBL" id="PJJ42254.1"/>
    </source>
</evidence>
<dbReference type="InterPro" id="IPR016035">
    <property type="entry name" value="Acyl_Trfase/lysoPLipase"/>
</dbReference>
<feature type="domain" description="PNPLA" evidence="3">
    <location>
        <begin position="66"/>
        <end position="118"/>
    </location>
</feature>
<dbReference type="Gene3D" id="3.40.1090.10">
    <property type="entry name" value="Cytosolic phospholipase A2 catalytic domain"/>
    <property type="match status" value="1"/>
</dbReference>
<organism evidence="4 5">
    <name type="scientific">Hallerella succinigenes</name>
    <dbReference type="NCBI Taxonomy" id="1896222"/>
    <lineage>
        <taxon>Bacteria</taxon>
        <taxon>Pseudomonadati</taxon>
        <taxon>Fibrobacterota</taxon>
        <taxon>Fibrobacteria</taxon>
        <taxon>Fibrobacterales</taxon>
        <taxon>Fibrobacteraceae</taxon>
        <taxon>Hallerella</taxon>
    </lineage>
</organism>
<dbReference type="OrthoDB" id="9811673at2"/>
<dbReference type="SUPFAM" id="SSF52151">
    <property type="entry name" value="FabD/lysophospholipase-like"/>
    <property type="match status" value="1"/>
</dbReference>
<keyword evidence="5" id="KW-1185">Reference proteome</keyword>
<dbReference type="GO" id="GO:0006629">
    <property type="term" value="P:lipid metabolic process"/>
    <property type="evidence" value="ECO:0007669"/>
    <property type="project" value="UniProtKB-KW"/>
</dbReference>
<dbReference type="AlphaFoldDB" id="A0A2M9A988"/>
<keyword evidence="1" id="KW-0443">Lipid metabolism</keyword>
<dbReference type="EMBL" id="PGEX01000001">
    <property type="protein sequence ID" value="PJJ42254.1"/>
    <property type="molecule type" value="Genomic_DNA"/>
</dbReference>
<keyword evidence="2" id="KW-0732">Signal</keyword>
<comment type="caution">
    <text evidence="4">The sequence shown here is derived from an EMBL/GenBank/DDBJ whole genome shotgun (WGS) entry which is preliminary data.</text>
</comment>
<dbReference type="Proteomes" id="UP000231134">
    <property type="component" value="Unassembled WGS sequence"/>
</dbReference>
<proteinExistence type="predicted"/>
<evidence type="ECO:0000256" key="1">
    <source>
        <dbReference type="ARBA" id="ARBA00023098"/>
    </source>
</evidence>